<reference evidence="1 2" key="1">
    <citation type="submission" date="2016-10" db="EMBL/GenBank/DDBJ databases">
        <authorList>
            <person name="de Groot N.N."/>
        </authorList>
    </citation>
    <scope>NUCLEOTIDE SEQUENCE [LARGE SCALE GENOMIC DNA]</scope>
    <source>
        <strain evidence="1 2">DSM 1801</strain>
    </source>
</reference>
<sequence>MNIATNMHTINKRIELSCENGVLLPKENMIPKIWKMVFWMPEIVLILLG</sequence>
<keyword evidence="2" id="KW-1185">Reference proteome</keyword>
<dbReference type="AlphaFoldDB" id="A0A1I0A7A5"/>
<dbReference type="RefSeq" id="WP_177180626.1">
    <property type="nucleotide sequence ID" value="NZ_FOHN01000005.1"/>
</dbReference>
<organism evidence="1 2">
    <name type="scientific">[Clostridium] polysaccharolyticum</name>
    <dbReference type="NCBI Taxonomy" id="29364"/>
    <lineage>
        <taxon>Bacteria</taxon>
        <taxon>Bacillati</taxon>
        <taxon>Bacillota</taxon>
        <taxon>Clostridia</taxon>
        <taxon>Lachnospirales</taxon>
        <taxon>Lachnospiraceae</taxon>
    </lineage>
</organism>
<dbReference type="Proteomes" id="UP000199800">
    <property type="component" value="Unassembled WGS sequence"/>
</dbReference>
<accession>A0A1I0A7A5</accession>
<proteinExistence type="predicted"/>
<gene>
    <name evidence="1" type="ORF">SAMN04487772_1052</name>
</gene>
<name>A0A1I0A7A5_9FIRM</name>
<dbReference type="EMBL" id="FOHN01000005">
    <property type="protein sequence ID" value="SES90073.1"/>
    <property type="molecule type" value="Genomic_DNA"/>
</dbReference>
<protein>
    <submittedName>
        <fullName evidence="1">Uncharacterized protein</fullName>
    </submittedName>
</protein>
<evidence type="ECO:0000313" key="2">
    <source>
        <dbReference type="Proteomes" id="UP000199800"/>
    </source>
</evidence>
<evidence type="ECO:0000313" key="1">
    <source>
        <dbReference type="EMBL" id="SES90073.1"/>
    </source>
</evidence>